<feature type="transmembrane region" description="Helical" evidence="16">
    <location>
        <begin position="109"/>
        <end position="130"/>
    </location>
</feature>
<keyword evidence="4 14" id="KW-0812">Transmembrane</keyword>
<evidence type="ECO:0000256" key="12">
    <source>
        <dbReference type="ARBA" id="ARBA00023288"/>
    </source>
</evidence>
<dbReference type="Pfam" id="PF00001">
    <property type="entry name" value="7tm_1"/>
    <property type="match status" value="1"/>
</dbReference>
<feature type="transmembrane region" description="Helical" evidence="16">
    <location>
        <begin position="151"/>
        <end position="172"/>
    </location>
</feature>
<organism evidence="18 19">
    <name type="scientific">Cynoglossus semilaevis</name>
    <name type="common">Tongue sole</name>
    <dbReference type="NCBI Taxonomy" id="244447"/>
    <lineage>
        <taxon>Eukaryota</taxon>
        <taxon>Metazoa</taxon>
        <taxon>Chordata</taxon>
        <taxon>Craniata</taxon>
        <taxon>Vertebrata</taxon>
        <taxon>Euteleostomi</taxon>
        <taxon>Actinopterygii</taxon>
        <taxon>Neopterygii</taxon>
        <taxon>Teleostei</taxon>
        <taxon>Neoteleostei</taxon>
        <taxon>Acanthomorphata</taxon>
        <taxon>Carangaria</taxon>
        <taxon>Pleuronectiformes</taxon>
        <taxon>Pleuronectoidei</taxon>
        <taxon>Cynoglossidae</taxon>
        <taxon>Cynoglossinae</taxon>
        <taxon>Cynoglossus</taxon>
    </lineage>
</organism>
<evidence type="ECO:0000313" key="18">
    <source>
        <dbReference type="Ensembl" id="ENSCSEP00000026418.1"/>
    </source>
</evidence>
<feature type="transmembrane region" description="Helical" evidence="16">
    <location>
        <begin position="276"/>
        <end position="296"/>
    </location>
</feature>
<dbReference type="RefSeq" id="XP_008334310.1">
    <property type="nucleotide sequence ID" value="XM_008336088.3"/>
</dbReference>
<dbReference type="GeneTree" id="ENSGT00940000159105"/>
<dbReference type="OrthoDB" id="5977853at2759"/>
<dbReference type="CTD" id="798498"/>
<evidence type="ECO:0000256" key="16">
    <source>
        <dbReference type="SAM" id="Phobius"/>
    </source>
</evidence>
<dbReference type="PRINTS" id="PR00237">
    <property type="entry name" value="GPCRRHODOPSN"/>
</dbReference>
<dbReference type="GO" id="GO:0007200">
    <property type="term" value="P:phospholipase C-activating G protein-coupled receptor signaling pathway"/>
    <property type="evidence" value="ECO:0007669"/>
    <property type="project" value="TreeGrafter"/>
</dbReference>
<dbReference type="GO" id="GO:0071880">
    <property type="term" value="P:adenylate cyclase-activating adrenergic receptor signaling pathway"/>
    <property type="evidence" value="ECO:0007669"/>
    <property type="project" value="TreeGrafter"/>
</dbReference>
<evidence type="ECO:0000256" key="15">
    <source>
        <dbReference type="SAM" id="MobiDB-lite"/>
    </source>
</evidence>
<evidence type="ECO:0000256" key="8">
    <source>
        <dbReference type="ARBA" id="ARBA00023139"/>
    </source>
</evidence>
<keyword evidence="7 16" id="KW-0472">Membrane</keyword>
<dbReference type="PROSITE" id="PS50262">
    <property type="entry name" value="G_PROTEIN_RECEP_F1_2"/>
    <property type="match status" value="1"/>
</dbReference>
<feature type="transmembrane region" description="Helical" evidence="16">
    <location>
        <begin position="192"/>
        <end position="217"/>
    </location>
</feature>
<evidence type="ECO:0000256" key="4">
    <source>
        <dbReference type="ARBA" id="ARBA00022692"/>
    </source>
</evidence>
<keyword evidence="3" id="KW-1003">Cell membrane</keyword>
<keyword evidence="11 14" id="KW-0807">Transducer</keyword>
<evidence type="ECO:0000313" key="19">
    <source>
        <dbReference type="Proteomes" id="UP000265120"/>
    </source>
</evidence>
<dbReference type="PANTHER" id="PTHR24248:SF16">
    <property type="entry name" value="ALPHA-1A ADRENERGIC RECEPTOR"/>
    <property type="match status" value="1"/>
</dbReference>
<feature type="transmembrane region" description="Helical" evidence="16">
    <location>
        <begin position="72"/>
        <end position="97"/>
    </location>
</feature>
<dbReference type="PANTHER" id="PTHR24248">
    <property type="entry name" value="ADRENERGIC RECEPTOR-RELATED G-PROTEIN COUPLED RECEPTOR"/>
    <property type="match status" value="1"/>
</dbReference>
<protein>
    <recommendedName>
        <fullName evidence="2">Alpha-1A adrenergic receptor</fullName>
    </recommendedName>
    <alternativeName>
        <fullName evidence="13">Alpha-1A adrenoreceptor</fullName>
    </alternativeName>
</protein>
<dbReference type="PROSITE" id="PS00237">
    <property type="entry name" value="G_PROTEIN_RECEP_F1_1"/>
    <property type="match status" value="1"/>
</dbReference>
<dbReference type="Ensembl" id="ENSCSET00000026767.1">
    <property type="protein sequence ID" value="ENSCSEP00000026414.1"/>
    <property type="gene ID" value="ENSCSEG00000016882.1"/>
</dbReference>
<evidence type="ECO:0000256" key="2">
    <source>
        <dbReference type="ARBA" id="ARBA00014216"/>
    </source>
</evidence>
<evidence type="ECO:0000256" key="7">
    <source>
        <dbReference type="ARBA" id="ARBA00023136"/>
    </source>
</evidence>
<evidence type="ECO:0000256" key="6">
    <source>
        <dbReference type="ARBA" id="ARBA00023040"/>
    </source>
</evidence>
<dbReference type="GO" id="GO:0005886">
    <property type="term" value="C:plasma membrane"/>
    <property type="evidence" value="ECO:0007669"/>
    <property type="project" value="UniProtKB-SubCell"/>
</dbReference>
<dbReference type="GO" id="GO:0043410">
    <property type="term" value="P:positive regulation of MAPK cascade"/>
    <property type="evidence" value="ECO:0007669"/>
    <property type="project" value="TreeGrafter"/>
</dbReference>
<dbReference type="Gene3D" id="1.20.1070.10">
    <property type="entry name" value="Rhodopsin 7-helix transmembrane proteins"/>
    <property type="match status" value="1"/>
</dbReference>
<evidence type="ECO:0000256" key="10">
    <source>
        <dbReference type="ARBA" id="ARBA00023180"/>
    </source>
</evidence>
<feature type="transmembrane region" description="Helical" evidence="16">
    <location>
        <begin position="316"/>
        <end position="334"/>
    </location>
</feature>
<dbReference type="OMA" id="VCEWKYF"/>
<dbReference type="Ensembl" id="ENSCSET00000026771.1">
    <property type="protein sequence ID" value="ENSCSEP00000026418.1"/>
    <property type="gene ID" value="ENSCSEG00000016882.1"/>
</dbReference>
<keyword evidence="5 16" id="KW-1133">Transmembrane helix</keyword>
<feature type="region of interest" description="Disordered" evidence="15">
    <location>
        <begin position="358"/>
        <end position="380"/>
    </location>
</feature>
<comment type="subcellular location">
    <subcellularLocation>
        <location evidence="1">Cell membrane</location>
        <topology evidence="1">Multi-pass membrane protein</topology>
    </subcellularLocation>
</comment>
<dbReference type="FunFam" id="1.20.1070.10:FF:000027">
    <property type="entry name" value="alpha-1A adrenergic receptor"/>
    <property type="match status" value="1"/>
</dbReference>
<accession>A0A3P8WG13</accession>
<keyword evidence="8" id="KW-0564">Palmitate</keyword>
<dbReference type="STRING" id="244447.ENSCSEP00000026414"/>
<proteinExistence type="inferred from homology"/>
<evidence type="ECO:0000259" key="17">
    <source>
        <dbReference type="PROSITE" id="PS50262"/>
    </source>
</evidence>
<feature type="transmembrane region" description="Helical" evidence="16">
    <location>
        <begin position="35"/>
        <end position="60"/>
    </location>
</feature>
<name>A0A3P8WG13_CYNSE</name>
<feature type="domain" description="G-protein coupled receptors family 1 profile" evidence="17">
    <location>
        <begin position="51"/>
        <end position="332"/>
    </location>
</feature>
<dbReference type="Proteomes" id="UP000265120">
    <property type="component" value="Chromosome Z"/>
</dbReference>
<dbReference type="PRINTS" id="PR01103">
    <property type="entry name" value="ADRENERGICR"/>
</dbReference>
<evidence type="ECO:0000256" key="13">
    <source>
        <dbReference type="ARBA" id="ARBA00032839"/>
    </source>
</evidence>
<comment type="similarity">
    <text evidence="14">Belongs to the G-protein coupled receptor 1 family.</text>
</comment>
<evidence type="ECO:0000256" key="11">
    <source>
        <dbReference type="ARBA" id="ARBA00023224"/>
    </source>
</evidence>
<reference evidence="18 19" key="1">
    <citation type="journal article" date="2014" name="Nat. Genet.">
        <title>Whole-genome sequence of a flatfish provides insights into ZW sex chromosome evolution and adaptation to a benthic lifestyle.</title>
        <authorList>
            <person name="Chen S."/>
            <person name="Zhang G."/>
            <person name="Shao C."/>
            <person name="Huang Q."/>
            <person name="Liu G."/>
            <person name="Zhang P."/>
            <person name="Song W."/>
            <person name="An N."/>
            <person name="Chalopin D."/>
            <person name="Volff J.N."/>
            <person name="Hong Y."/>
            <person name="Li Q."/>
            <person name="Sha Z."/>
            <person name="Zhou H."/>
            <person name="Xie M."/>
            <person name="Yu Q."/>
            <person name="Liu Y."/>
            <person name="Xiang H."/>
            <person name="Wang N."/>
            <person name="Wu K."/>
            <person name="Yang C."/>
            <person name="Zhou Q."/>
            <person name="Liao X."/>
            <person name="Yang L."/>
            <person name="Hu Q."/>
            <person name="Zhang J."/>
            <person name="Meng L."/>
            <person name="Jin L."/>
            <person name="Tian Y."/>
            <person name="Lian J."/>
            <person name="Yang J."/>
            <person name="Miao G."/>
            <person name="Liu S."/>
            <person name="Liang Z."/>
            <person name="Yan F."/>
            <person name="Li Y."/>
            <person name="Sun B."/>
            <person name="Zhang H."/>
            <person name="Zhang J."/>
            <person name="Zhu Y."/>
            <person name="Du M."/>
            <person name="Zhao Y."/>
            <person name="Schartl M."/>
            <person name="Tang Q."/>
            <person name="Wang J."/>
        </authorList>
    </citation>
    <scope>NUCLEOTIDE SEQUENCE</scope>
</reference>
<evidence type="ECO:0000256" key="14">
    <source>
        <dbReference type="RuleBase" id="RU000688"/>
    </source>
</evidence>
<dbReference type="InterPro" id="IPR002233">
    <property type="entry name" value="ADR_fam"/>
</dbReference>
<dbReference type="GO" id="GO:0007204">
    <property type="term" value="P:positive regulation of cytosolic calcium ion concentration"/>
    <property type="evidence" value="ECO:0007669"/>
    <property type="project" value="TreeGrafter"/>
</dbReference>
<keyword evidence="12" id="KW-0449">Lipoprotein</keyword>
<evidence type="ECO:0000256" key="9">
    <source>
        <dbReference type="ARBA" id="ARBA00023170"/>
    </source>
</evidence>
<keyword evidence="9 14" id="KW-0675">Receptor</keyword>
<reference evidence="18" key="2">
    <citation type="submission" date="2025-05" db="UniProtKB">
        <authorList>
            <consortium name="Ensembl"/>
        </authorList>
    </citation>
    <scope>IDENTIFICATION</scope>
</reference>
<dbReference type="SMART" id="SM01381">
    <property type="entry name" value="7TM_GPCR_Srsx"/>
    <property type="match status" value="1"/>
</dbReference>
<keyword evidence="6 14" id="KW-0297">G-protein coupled receptor</keyword>
<dbReference type="KEGG" id="csem:103397722"/>
<dbReference type="GeneID" id="103397722"/>
<evidence type="ECO:0000256" key="3">
    <source>
        <dbReference type="ARBA" id="ARBA00022475"/>
    </source>
</evidence>
<dbReference type="GO" id="GO:0004937">
    <property type="term" value="F:alpha1-adrenergic receptor activity"/>
    <property type="evidence" value="ECO:0007669"/>
    <property type="project" value="TreeGrafter"/>
</dbReference>
<keyword evidence="19" id="KW-1185">Reference proteome</keyword>
<dbReference type="InterPro" id="IPR017452">
    <property type="entry name" value="GPCR_Rhodpsn_7TM"/>
</dbReference>
<dbReference type="SUPFAM" id="SSF81321">
    <property type="entry name" value="Family A G protein-coupled receptor-like"/>
    <property type="match status" value="1"/>
</dbReference>
<evidence type="ECO:0000256" key="1">
    <source>
        <dbReference type="ARBA" id="ARBA00004651"/>
    </source>
</evidence>
<evidence type="ECO:0000256" key="5">
    <source>
        <dbReference type="ARBA" id="ARBA00022989"/>
    </source>
</evidence>
<sequence length="486" mass="53538">MLPLLDWIMTPATLNQNCSECTQALLPDLNMVKSVVLGLVLGTFIVFGIVGNILVILSVACNRHLRTVTHYFIVNLAVADLLLSATVLPFSAILEVLDRWVFGRAFCNVWAAVDVLCCTASIMSVCIISVDRYIGVSYPLRYPAIMTKHRAVLAVMLLWVLSTIISVGPLFGWKEPAPEDASICNITEEPGYAIFSAVGSFYLPLVVILSMYCRVYVVARRESQGLREGQKIEKSDSKKVTLRIHRGNNPVTEDEALQHRTHFALRLMKFSREKKAAKTLGIVVGCFVLCWLPFFLVLPIGSMIPAYRPSDTVFKITFWLGYFNSCINPIIYPCSCKEFKKAFQSILGIHCLSTTSRTPQHLHHSNPHPNPGHSQTPGHSSRTLAFGLNNTSSECGLSPLSSLGRPRTSPSTVTEDFVIGPAETSRSDFANLCSKGFHHQGSHSCCCCCILRVRSQPAGSKCGSVAKNLPKIKVHQISLLEKGEPV</sequence>
<dbReference type="InterPro" id="IPR000276">
    <property type="entry name" value="GPCR_Rhodpsn"/>
</dbReference>
<dbReference type="GO" id="GO:0007267">
    <property type="term" value="P:cell-cell signaling"/>
    <property type="evidence" value="ECO:0007669"/>
    <property type="project" value="TreeGrafter"/>
</dbReference>
<keyword evidence="10" id="KW-0325">Glycoprotein</keyword>
<dbReference type="AlphaFoldDB" id="A0A3P8WG13"/>